<comment type="catalytic activity">
    <reaction evidence="6">
        <text>a 2'-deoxyadenosine in DNA + S-adenosyl-L-methionine = an N(6)-methyl-2'-deoxyadenosine in DNA + S-adenosyl-L-homocysteine + H(+)</text>
        <dbReference type="Rhea" id="RHEA:15197"/>
        <dbReference type="Rhea" id="RHEA-COMP:12418"/>
        <dbReference type="Rhea" id="RHEA-COMP:12419"/>
        <dbReference type="ChEBI" id="CHEBI:15378"/>
        <dbReference type="ChEBI" id="CHEBI:57856"/>
        <dbReference type="ChEBI" id="CHEBI:59789"/>
        <dbReference type="ChEBI" id="CHEBI:90615"/>
        <dbReference type="ChEBI" id="CHEBI:90616"/>
        <dbReference type="EC" id="2.1.1.72"/>
    </reaction>
</comment>
<keyword evidence="4" id="KW-0949">S-adenosyl-L-methionine</keyword>
<dbReference type="SUPFAM" id="SSF53335">
    <property type="entry name" value="S-adenosyl-L-methionine-dependent methyltransferases"/>
    <property type="match status" value="1"/>
</dbReference>
<name>A0A1G5WI89_9EURY</name>
<dbReference type="PRINTS" id="PR00507">
    <property type="entry name" value="N12N6MTFRASE"/>
</dbReference>
<dbReference type="Gene3D" id="1.20.1260.30">
    <property type="match status" value="1"/>
</dbReference>
<gene>
    <name evidence="9" type="ORF">SAMN02910315_01379</name>
</gene>
<dbReference type="EMBL" id="FMXB01000010">
    <property type="protein sequence ID" value="SDA56965.1"/>
    <property type="molecule type" value="Genomic_DNA"/>
</dbReference>
<protein>
    <recommendedName>
        <fullName evidence="1">site-specific DNA-methyltransferase (adenine-specific)</fullName>
        <ecNumber evidence="1">2.1.1.72</ecNumber>
    </recommendedName>
</protein>
<keyword evidence="7" id="KW-0175">Coiled coil</keyword>
<dbReference type="InterPro" id="IPR038333">
    <property type="entry name" value="T1MK-like_N_sf"/>
</dbReference>
<dbReference type="GO" id="GO:0009307">
    <property type="term" value="P:DNA restriction-modification system"/>
    <property type="evidence" value="ECO:0007669"/>
    <property type="project" value="UniProtKB-KW"/>
</dbReference>
<dbReference type="Gene3D" id="3.40.50.150">
    <property type="entry name" value="Vaccinia Virus protein VP39"/>
    <property type="match status" value="1"/>
</dbReference>
<keyword evidence="10" id="KW-1185">Reference proteome</keyword>
<feature type="coiled-coil region" evidence="7">
    <location>
        <begin position="499"/>
        <end position="526"/>
    </location>
</feature>
<accession>A0A1G5WI89</accession>
<evidence type="ECO:0000313" key="10">
    <source>
        <dbReference type="Proteomes" id="UP000323439"/>
    </source>
</evidence>
<evidence type="ECO:0000256" key="7">
    <source>
        <dbReference type="SAM" id="Coils"/>
    </source>
</evidence>
<dbReference type="InterPro" id="IPR029063">
    <property type="entry name" value="SAM-dependent_MTases_sf"/>
</dbReference>
<evidence type="ECO:0000256" key="4">
    <source>
        <dbReference type="ARBA" id="ARBA00022691"/>
    </source>
</evidence>
<sequence>MFNDEFHFNIEVTQTTKSSADREYPAIVEHLEDSKTRTNKKCFCMYVSPETSIRMINEIKRFNSSHEDDLKILPLNFDNINLLLDKFTDNVVDAYPTNDFINIFYSRYLDFADDQRIKKILFEELFSSDEYLKKQIDDEETEKDLKTQELLINDLKSIEDSLRSLGIATGSDAIDNLIYFVFMKLFEEKREKDGNINRLTLDNFKEYKSFHGDNNKMIHELFKSIKNETISGGTDIFQEGDNFSDGFDDDFVIDTVIPIFEEYPNFIDTQIDILGAVYEVLAQRAEKDVKIGQFFTPENVVDFIVKLSDLSYQDKVLDPACGTGRFLVKSMEQMESKLKNSDVRNKDEIIAEFKSSQLYGSDIDNGISKIAKMNMWIHGDGKSNIYKHDGLTLEECDADLFNHGFDVVLTNPPLGNLNYIKNYDSDFINNNEVLPRVNETKKAYDAQKKRLDTHVEEKEEMLNELKILEENEIIKKIISSEDSDSSIKELKKSNEFKEYKKLKGKIKRKDKTIENNELKLNDIKAKMLSGNCEFKVKGTTMKGGALFLNSINNYLKSERIPTTRPEWRGGILISIVDEGILNTEDYSDVRKFMRKNFYIKAIISLSKDTFVPISNTATKTSILFLIKKQDIQAKQQEPIFYAYVDKVGLDTKGKTCENHFSDILEEYNEFKNDIFDSYEENRFNKNTFELKRGI</sequence>
<dbReference type="PANTHER" id="PTHR42933">
    <property type="entry name" value="SLR6095 PROTEIN"/>
    <property type="match status" value="1"/>
</dbReference>
<dbReference type="InterPro" id="IPR051537">
    <property type="entry name" value="DNA_Adenine_Mtase"/>
</dbReference>
<dbReference type="GO" id="GO:0003677">
    <property type="term" value="F:DNA binding"/>
    <property type="evidence" value="ECO:0007669"/>
    <property type="project" value="InterPro"/>
</dbReference>
<evidence type="ECO:0000313" key="9">
    <source>
        <dbReference type="EMBL" id="SDA56965.1"/>
    </source>
</evidence>
<organism evidence="9 10">
    <name type="scientific">Methanobrevibacter millerae</name>
    <dbReference type="NCBI Taxonomy" id="230361"/>
    <lineage>
        <taxon>Archaea</taxon>
        <taxon>Methanobacteriati</taxon>
        <taxon>Methanobacteriota</taxon>
        <taxon>Methanomada group</taxon>
        <taxon>Methanobacteria</taxon>
        <taxon>Methanobacteriales</taxon>
        <taxon>Methanobacteriaceae</taxon>
        <taxon>Methanobrevibacter</taxon>
    </lineage>
</organism>
<dbReference type="GO" id="GO:0032259">
    <property type="term" value="P:methylation"/>
    <property type="evidence" value="ECO:0007669"/>
    <property type="project" value="UniProtKB-KW"/>
</dbReference>
<evidence type="ECO:0000256" key="1">
    <source>
        <dbReference type="ARBA" id="ARBA00011900"/>
    </source>
</evidence>
<dbReference type="OrthoDB" id="70888at2157"/>
<dbReference type="AlphaFoldDB" id="A0A1G5WI89"/>
<dbReference type="InterPro" id="IPR003356">
    <property type="entry name" value="DNA_methylase_A-5"/>
</dbReference>
<keyword evidence="3" id="KW-0808">Transferase</keyword>
<feature type="coiled-coil region" evidence="7">
    <location>
        <begin position="444"/>
        <end position="471"/>
    </location>
</feature>
<evidence type="ECO:0000256" key="2">
    <source>
        <dbReference type="ARBA" id="ARBA00022603"/>
    </source>
</evidence>
<evidence type="ECO:0000256" key="5">
    <source>
        <dbReference type="ARBA" id="ARBA00022747"/>
    </source>
</evidence>
<dbReference type="GO" id="GO:0009007">
    <property type="term" value="F:site-specific DNA-methyltransferase (adenine-specific) activity"/>
    <property type="evidence" value="ECO:0007669"/>
    <property type="project" value="UniProtKB-EC"/>
</dbReference>
<feature type="domain" description="DNA methylase adenine-specific" evidence="8">
    <location>
        <begin position="270"/>
        <end position="424"/>
    </location>
</feature>
<keyword evidence="2 9" id="KW-0489">Methyltransferase</keyword>
<evidence type="ECO:0000256" key="3">
    <source>
        <dbReference type="ARBA" id="ARBA00022679"/>
    </source>
</evidence>
<keyword evidence="5" id="KW-0680">Restriction system</keyword>
<dbReference type="EC" id="2.1.1.72" evidence="1"/>
<proteinExistence type="predicted"/>
<evidence type="ECO:0000259" key="8">
    <source>
        <dbReference type="Pfam" id="PF02384"/>
    </source>
</evidence>
<reference evidence="9 10" key="1">
    <citation type="submission" date="2016-10" db="EMBL/GenBank/DDBJ databases">
        <authorList>
            <person name="Varghese N."/>
            <person name="Submissions S."/>
        </authorList>
    </citation>
    <scope>NUCLEOTIDE SEQUENCE [LARGE SCALE GENOMIC DNA]</scope>
    <source>
        <strain evidence="9 10">DSM 16643</strain>
    </source>
</reference>
<dbReference type="PANTHER" id="PTHR42933:SF4">
    <property type="entry name" value="TYPE I RESTRICTION ENZYME ECOKI METHYLASE SUBUNIT"/>
    <property type="match status" value="1"/>
</dbReference>
<dbReference type="Pfam" id="PF02384">
    <property type="entry name" value="N6_Mtase"/>
    <property type="match status" value="1"/>
</dbReference>
<dbReference type="Proteomes" id="UP000323439">
    <property type="component" value="Unassembled WGS sequence"/>
</dbReference>
<dbReference type="GO" id="GO:0008170">
    <property type="term" value="F:N-methyltransferase activity"/>
    <property type="evidence" value="ECO:0007669"/>
    <property type="project" value="InterPro"/>
</dbReference>
<evidence type="ECO:0000256" key="6">
    <source>
        <dbReference type="ARBA" id="ARBA00047942"/>
    </source>
</evidence>